<dbReference type="RefSeq" id="WP_162355113.1">
    <property type="nucleotide sequence ID" value="NZ_CP048209.1"/>
</dbReference>
<evidence type="ECO:0000313" key="3">
    <source>
        <dbReference type="Proteomes" id="UP000476064"/>
    </source>
</evidence>
<evidence type="ECO:0008006" key="4">
    <source>
        <dbReference type="Google" id="ProtNLM"/>
    </source>
</evidence>
<evidence type="ECO:0000313" key="2">
    <source>
        <dbReference type="EMBL" id="QHT59045.1"/>
    </source>
</evidence>
<name>A0A6C0G2W8_9BACL</name>
<feature type="signal peptide" evidence="1">
    <location>
        <begin position="1"/>
        <end position="21"/>
    </location>
</feature>
<evidence type="ECO:0000256" key="1">
    <source>
        <dbReference type="SAM" id="SignalP"/>
    </source>
</evidence>
<proteinExistence type="predicted"/>
<dbReference type="KEGG" id="plyc:GXP70_03085"/>
<dbReference type="InterPro" id="IPR006311">
    <property type="entry name" value="TAT_signal"/>
</dbReference>
<feature type="chain" id="PRO_5038931551" description="Photosynthesis system II assembly factor Ycf48/Hcf136-like domain-containing protein" evidence="1">
    <location>
        <begin position="22"/>
        <end position="395"/>
    </location>
</feature>
<dbReference type="InterPro" id="IPR015943">
    <property type="entry name" value="WD40/YVTN_repeat-like_dom_sf"/>
</dbReference>
<dbReference type="PANTHER" id="PTHR47199">
    <property type="entry name" value="PHOTOSYSTEM II STABILITY/ASSEMBLY FACTOR HCF136, CHLOROPLASTIC"/>
    <property type="match status" value="1"/>
</dbReference>
<gene>
    <name evidence="2" type="ORF">GXP70_03085</name>
</gene>
<dbReference type="PANTHER" id="PTHR47199:SF2">
    <property type="entry name" value="PHOTOSYSTEM II STABILITY_ASSEMBLY FACTOR HCF136, CHLOROPLASTIC"/>
    <property type="match status" value="1"/>
</dbReference>
<keyword evidence="1" id="KW-0732">Signal</keyword>
<keyword evidence="3" id="KW-1185">Reference proteome</keyword>
<dbReference type="SUPFAM" id="SSF110296">
    <property type="entry name" value="Oligoxyloglucan reducing end-specific cellobiohydrolase"/>
    <property type="match status" value="2"/>
</dbReference>
<dbReference type="Gene3D" id="2.130.10.10">
    <property type="entry name" value="YVTN repeat-like/Quinoprotein amine dehydrogenase"/>
    <property type="match status" value="2"/>
</dbReference>
<dbReference type="EMBL" id="CP048209">
    <property type="protein sequence ID" value="QHT59045.1"/>
    <property type="molecule type" value="Genomic_DNA"/>
</dbReference>
<accession>A0A6C0G2W8</accession>
<dbReference type="Proteomes" id="UP000476064">
    <property type="component" value="Chromosome"/>
</dbReference>
<protein>
    <recommendedName>
        <fullName evidence="4">Photosynthesis system II assembly factor Ycf48/Hcf136-like domain-containing protein</fullName>
    </recommendedName>
</protein>
<sequence length="395" mass="41807">MMRPFSKPAPRRALAAMLAFAAVLTGFGVSSGTPRAAAAAPAAAAACRTDSHGLTLHAMKDTSEPYLQAIQFLGPSIGRVAGNGFMLGTSDAGCHWQTIYNTGKLNFTQMQFLTNVEGYVLAQVAYGKPNTLLKTTNGGASYTWIPTGQHPFDRIQFLNEQTGFGYTRAFTYKTTNGGKTWSKLATPPNTRYVHFMTEQKGWAIIVLAAGGYEIKRTVDGGNHWTDSLKVSSQTNVGGMIQGTDSSDVWVLLYGDSGMSQTSYSVFHTSDAGAHWKQVISHPTAGGGPAPGPVAPDGKLAGPQGRPTDMAVVGRQAAFLVAGSGALDDLQFGRSLDDGKTWTNLPGAAPGYDGRLSFLSATTGYLAVTSFEKPAVYRTADGGKTWKLLFSLPGVK</sequence>
<dbReference type="PROSITE" id="PS51318">
    <property type="entry name" value="TAT"/>
    <property type="match status" value="1"/>
</dbReference>
<reference evidence="2 3" key="1">
    <citation type="submission" date="2020-01" db="EMBL/GenBank/DDBJ databases">
        <title>Paenibacillus sp. nov., isolated from tomato rhizosphere.</title>
        <authorList>
            <person name="Weon H.-Y."/>
            <person name="Lee S.A."/>
        </authorList>
    </citation>
    <scope>NUCLEOTIDE SEQUENCE [LARGE SCALE GENOMIC DNA]</scope>
    <source>
        <strain evidence="2 3">12200R-189</strain>
    </source>
</reference>
<organism evidence="2 3">
    <name type="scientific">Paenibacillus lycopersici</name>
    <dbReference type="NCBI Taxonomy" id="2704462"/>
    <lineage>
        <taxon>Bacteria</taxon>
        <taxon>Bacillati</taxon>
        <taxon>Bacillota</taxon>
        <taxon>Bacilli</taxon>
        <taxon>Bacillales</taxon>
        <taxon>Paenibacillaceae</taxon>
        <taxon>Paenibacillus</taxon>
    </lineage>
</organism>
<dbReference type="AlphaFoldDB" id="A0A6C0G2W8"/>